<protein>
    <submittedName>
        <fullName evidence="2">Uncharacterized protein</fullName>
    </submittedName>
</protein>
<comment type="caution">
    <text evidence="2">The sequence shown here is derived from an EMBL/GenBank/DDBJ whole genome shotgun (WGS) entry which is preliminary data.</text>
</comment>
<name>A0A2T7NN73_POMCA</name>
<gene>
    <name evidence="2" type="ORF">C0Q70_18448</name>
</gene>
<reference evidence="2 3" key="1">
    <citation type="submission" date="2018-04" db="EMBL/GenBank/DDBJ databases">
        <title>The genome of golden apple snail Pomacea canaliculata provides insight into stress tolerance and invasive adaptation.</title>
        <authorList>
            <person name="Liu C."/>
            <person name="Liu B."/>
            <person name="Ren Y."/>
            <person name="Zhang Y."/>
            <person name="Wang H."/>
            <person name="Li S."/>
            <person name="Jiang F."/>
            <person name="Yin L."/>
            <person name="Zhang G."/>
            <person name="Qian W."/>
            <person name="Fan W."/>
        </authorList>
    </citation>
    <scope>NUCLEOTIDE SEQUENCE [LARGE SCALE GENOMIC DNA]</scope>
    <source>
        <strain evidence="2">SZHN2017</strain>
        <tissue evidence="2">Muscle</tissue>
    </source>
</reference>
<dbReference type="AlphaFoldDB" id="A0A2T7NN73"/>
<evidence type="ECO:0000256" key="1">
    <source>
        <dbReference type="SAM" id="MobiDB-lite"/>
    </source>
</evidence>
<keyword evidence="3" id="KW-1185">Reference proteome</keyword>
<dbReference type="EMBL" id="PZQS01000011">
    <property type="protein sequence ID" value="PVD22627.1"/>
    <property type="molecule type" value="Genomic_DNA"/>
</dbReference>
<dbReference type="OrthoDB" id="6612379at2759"/>
<evidence type="ECO:0000313" key="3">
    <source>
        <dbReference type="Proteomes" id="UP000245119"/>
    </source>
</evidence>
<evidence type="ECO:0000313" key="2">
    <source>
        <dbReference type="EMBL" id="PVD22627.1"/>
    </source>
</evidence>
<organism evidence="2 3">
    <name type="scientific">Pomacea canaliculata</name>
    <name type="common">Golden apple snail</name>
    <dbReference type="NCBI Taxonomy" id="400727"/>
    <lineage>
        <taxon>Eukaryota</taxon>
        <taxon>Metazoa</taxon>
        <taxon>Spiralia</taxon>
        <taxon>Lophotrochozoa</taxon>
        <taxon>Mollusca</taxon>
        <taxon>Gastropoda</taxon>
        <taxon>Caenogastropoda</taxon>
        <taxon>Architaenioglossa</taxon>
        <taxon>Ampullarioidea</taxon>
        <taxon>Ampullariidae</taxon>
        <taxon>Pomacea</taxon>
    </lineage>
</organism>
<sequence>MHDPSEPERCRHQSKEPKPQSRTVKFQDMSEPDHTKRRYKRLAGINTVVIHVDQFYKQRSNVFCRHFEDVQGCKHLPPRITATQFKKARCQCVSSTWQSLCEDVLAALTTIPDLTAARLAIGCADLTDFSIYFFQEKENKSNWMALGHPRKSQETIIRRGVRLSSWDLREEKFREIIRAGARKEIKKQHGQSVLDFRTYGKPVYATKERRGWFRFLALSTRRAADFCTFWSTENNVGESMNKREGSEETSAIYRLKEFRQRECSDLLVSPPDNVDELVALYNSTLTALLDKFAPEKKRSLLSVLIPRGLLQRYAKPRRSGVRRSANGPRVDWRWIVRFIAIQGASVQPSLSKLGRVVNGLLGKDAMAPVLPEMDDQTAASTLSAYFEDKIKTIMDSFSDSHLSLFVPPDDVIEAFQQLMDSLDADTDETLSDFLAYFESTCTWLGIVQRGRRRRPKFDVAMSLQSCGRQPAHN</sequence>
<feature type="compositionally biased region" description="Basic and acidic residues" evidence="1">
    <location>
        <begin position="1"/>
        <end position="19"/>
    </location>
</feature>
<accession>A0A2T7NN73</accession>
<proteinExistence type="predicted"/>
<dbReference type="Proteomes" id="UP000245119">
    <property type="component" value="Linkage Group LG11"/>
</dbReference>
<feature type="region of interest" description="Disordered" evidence="1">
    <location>
        <begin position="1"/>
        <end position="34"/>
    </location>
</feature>